<proteinExistence type="predicted"/>
<keyword evidence="3" id="KW-1185">Reference proteome</keyword>
<evidence type="ECO:0000313" key="3">
    <source>
        <dbReference type="Proteomes" id="UP000468327"/>
    </source>
</evidence>
<organism evidence="2 3">
    <name type="scientific">Gordonibacter urolithinfaciens</name>
    <dbReference type="NCBI Taxonomy" id="1335613"/>
    <lineage>
        <taxon>Bacteria</taxon>
        <taxon>Bacillati</taxon>
        <taxon>Actinomycetota</taxon>
        <taxon>Coriobacteriia</taxon>
        <taxon>Eggerthellales</taxon>
        <taxon>Eggerthellaceae</taxon>
        <taxon>Gordonibacter</taxon>
    </lineage>
</organism>
<evidence type="ECO:0000256" key="1">
    <source>
        <dbReference type="SAM" id="MobiDB-lite"/>
    </source>
</evidence>
<sequence>MVVVATQIFLARRAHELVDRIGQHEQGRDEQHGARDQDAAHGYALTRYA</sequence>
<accession>A0A6N8IFL8</accession>
<feature type="region of interest" description="Disordered" evidence="1">
    <location>
        <begin position="22"/>
        <end position="49"/>
    </location>
</feature>
<name>A0A6N8IFL8_9ACTN</name>
<feature type="compositionally biased region" description="Basic and acidic residues" evidence="1">
    <location>
        <begin position="22"/>
        <end position="39"/>
    </location>
</feature>
<reference evidence="2 3" key="1">
    <citation type="submission" date="2019-11" db="EMBL/GenBank/DDBJ databases">
        <title>Whole genome shotgun sequencing (WGS) data from Adlercreutzia equolifaciens ResAG-91, Eggerthella lenta MRI-F36, MRI-F37, MRI-F40, ResAG-49, ResAG-88, ResAG-121, ResAG-145, and Gordonibacter sp. ResAG-5, ResAG-26, ResAG-43, ResAG-50, ResAG-59.</title>
        <authorList>
            <person name="Stoll D.A."/>
            <person name="Danylec N."/>
            <person name="Franz C.M.A.P."/>
            <person name="Huch M."/>
        </authorList>
    </citation>
    <scope>NUCLEOTIDE SEQUENCE [LARGE SCALE GENOMIC DNA]</scope>
    <source>
        <strain evidence="2 3">ResAG-59</strain>
    </source>
</reference>
<comment type="caution">
    <text evidence="2">The sequence shown here is derived from an EMBL/GenBank/DDBJ whole genome shotgun (WGS) entry which is preliminary data.</text>
</comment>
<dbReference type="AlphaFoldDB" id="A0A6N8IFL8"/>
<evidence type="ECO:0000313" key="2">
    <source>
        <dbReference type="EMBL" id="MVN14704.1"/>
    </source>
</evidence>
<dbReference type="RefSeq" id="WP_157005602.1">
    <property type="nucleotide sequence ID" value="NZ_WPOC01000006.1"/>
</dbReference>
<protein>
    <submittedName>
        <fullName evidence="2">Uncharacterized protein</fullName>
    </submittedName>
</protein>
<dbReference type="Proteomes" id="UP000468327">
    <property type="component" value="Unassembled WGS sequence"/>
</dbReference>
<dbReference type="EMBL" id="WPOC01000006">
    <property type="protein sequence ID" value="MVN14704.1"/>
    <property type="molecule type" value="Genomic_DNA"/>
</dbReference>
<gene>
    <name evidence="2" type="ORF">GO738_04925</name>
</gene>